<feature type="region of interest" description="Disordered" evidence="4">
    <location>
        <begin position="743"/>
        <end position="788"/>
    </location>
</feature>
<comment type="caution">
    <text evidence="5">The sequence shown here is derived from an EMBL/GenBank/DDBJ whole genome shotgun (WGS) entry which is preliminary data.</text>
</comment>
<comment type="similarity">
    <text evidence="1">Belongs to the SMG8 family.</text>
</comment>
<organism evidence="5 6">
    <name type="scientific">Mucor lusitanicus CBS 277.49</name>
    <dbReference type="NCBI Taxonomy" id="747725"/>
    <lineage>
        <taxon>Eukaryota</taxon>
        <taxon>Fungi</taxon>
        <taxon>Fungi incertae sedis</taxon>
        <taxon>Mucoromycota</taxon>
        <taxon>Mucoromycotina</taxon>
        <taxon>Mucoromycetes</taxon>
        <taxon>Mucorales</taxon>
        <taxon>Mucorineae</taxon>
        <taxon>Mucoraceae</taxon>
        <taxon>Mucor</taxon>
    </lineage>
</organism>
<dbReference type="AlphaFoldDB" id="A0A168KY31"/>
<dbReference type="GO" id="GO:0000184">
    <property type="term" value="P:nuclear-transcribed mRNA catabolic process, nonsense-mediated decay"/>
    <property type="evidence" value="ECO:0007669"/>
    <property type="project" value="UniProtKB-KW"/>
</dbReference>
<evidence type="ECO:0000256" key="2">
    <source>
        <dbReference type="ARBA" id="ARBA00023161"/>
    </source>
</evidence>
<proteinExistence type="inferred from homology"/>
<dbReference type="Pfam" id="PF10220">
    <property type="entry name" value="Smg8_Smg9"/>
    <property type="match status" value="4"/>
</dbReference>
<dbReference type="OrthoDB" id="63589at2759"/>
<evidence type="ECO:0000256" key="4">
    <source>
        <dbReference type="SAM" id="MobiDB-lite"/>
    </source>
</evidence>
<feature type="compositionally biased region" description="Polar residues" evidence="4">
    <location>
        <begin position="743"/>
        <end position="755"/>
    </location>
</feature>
<name>A0A168KY31_MUCCL</name>
<dbReference type="STRING" id="747725.A0A168KY31"/>
<keyword evidence="6" id="KW-1185">Reference proteome</keyword>
<evidence type="ECO:0000256" key="3">
    <source>
        <dbReference type="ARBA" id="ARBA00029509"/>
    </source>
</evidence>
<reference evidence="5 6" key="1">
    <citation type="submission" date="2015-06" db="EMBL/GenBank/DDBJ databases">
        <title>Expansion of signal transduction pathways in fungi by whole-genome duplication.</title>
        <authorList>
            <consortium name="DOE Joint Genome Institute"/>
            <person name="Corrochano L.M."/>
            <person name="Kuo A."/>
            <person name="Marcet-Houben M."/>
            <person name="Polaino S."/>
            <person name="Salamov A."/>
            <person name="Villalobos J.M."/>
            <person name="Alvarez M.I."/>
            <person name="Avalos J."/>
            <person name="Benito E.P."/>
            <person name="Benoit I."/>
            <person name="Burger G."/>
            <person name="Camino L.P."/>
            <person name="Canovas D."/>
            <person name="Cerda-Olmedo E."/>
            <person name="Cheng J.-F."/>
            <person name="Dominguez A."/>
            <person name="Elias M."/>
            <person name="Eslava A.P."/>
            <person name="Glaser F."/>
            <person name="Grimwood J."/>
            <person name="Gutierrez G."/>
            <person name="Heitman J."/>
            <person name="Henrissat B."/>
            <person name="Iturriaga E.A."/>
            <person name="Lang B.F."/>
            <person name="Lavin J.L."/>
            <person name="Lee S."/>
            <person name="Li W."/>
            <person name="Lindquist E."/>
            <person name="Lopez-Garcia S."/>
            <person name="Luque E.M."/>
            <person name="Marcos A.T."/>
            <person name="Martin J."/>
            <person name="Mccluskey K."/>
            <person name="Medina H.R."/>
            <person name="Miralles-Duran A."/>
            <person name="Miyazaki A."/>
            <person name="Munoz-Torres E."/>
            <person name="Oguiza J.A."/>
            <person name="Ohm R."/>
            <person name="Olmedo M."/>
            <person name="Orejas M."/>
            <person name="Ortiz-Castellanos L."/>
            <person name="Pisabarro A.G."/>
            <person name="Rodriguez-Romero J."/>
            <person name="Ruiz-Herrera J."/>
            <person name="Ruiz-Vazquez R."/>
            <person name="Sanz C."/>
            <person name="Schackwitz W."/>
            <person name="Schmutz J."/>
            <person name="Shahriari M."/>
            <person name="Shelest E."/>
            <person name="Silva-Franco F."/>
            <person name="Soanes D."/>
            <person name="Syed K."/>
            <person name="Tagua V.G."/>
            <person name="Talbot N.J."/>
            <person name="Thon M."/>
            <person name="De Vries R.P."/>
            <person name="Wiebenga A."/>
            <person name="Yadav J.S."/>
            <person name="Braun E.L."/>
            <person name="Baker S."/>
            <person name="Garre V."/>
            <person name="Horwitz B."/>
            <person name="Torres-Martinez S."/>
            <person name="Idnurm A."/>
            <person name="Herrera-Estrella A."/>
            <person name="Gabaldon T."/>
            <person name="Grigoriev I.V."/>
        </authorList>
    </citation>
    <scope>NUCLEOTIDE SEQUENCE [LARGE SCALE GENOMIC DNA]</scope>
    <source>
        <strain evidence="5 6">CBS 277.49</strain>
    </source>
</reference>
<dbReference type="EMBL" id="AMYB01000004">
    <property type="protein sequence ID" value="OAD02905.1"/>
    <property type="molecule type" value="Genomic_DNA"/>
</dbReference>
<dbReference type="InterPro" id="IPR019354">
    <property type="entry name" value="SMG8-like"/>
</dbReference>
<protein>
    <recommendedName>
        <fullName evidence="3">Nonsense-mediated mRNA decay factor SMG8</fullName>
    </recommendedName>
</protein>
<gene>
    <name evidence="5" type="ORF">MUCCIDRAFT_162506</name>
</gene>
<accession>A0A168KY31</accession>
<dbReference type="Proteomes" id="UP000077051">
    <property type="component" value="Unassembled WGS sequence"/>
</dbReference>
<dbReference type="PANTHER" id="PTHR13091">
    <property type="entry name" value="AMPLIFIED IN BREAST CANCER 2-RELATED"/>
    <property type="match status" value="1"/>
</dbReference>
<evidence type="ECO:0000313" key="6">
    <source>
        <dbReference type="Proteomes" id="UP000077051"/>
    </source>
</evidence>
<dbReference type="PANTHER" id="PTHR13091:SF0">
    <property type="entry name" value="NONSENSE-MEDIATED MRNA DECAY FACTOR SMG8"/>
    <property type="match status" value="1"/>
</dbReference>
<sequence>MDDIRKLLDRTGLSSLKDTGLTIISLYGVSEAKHSSTIVQVANTVAGAHVFAARHQPVQAPAIELAEGIQFYLDKNSKTIYLFADANMDTTSLSTEKSVSASMMHHQAVITKALLFMLTVSHLVIPILPPSFLPADFLSTLVALSQIKSNMHTHLAQYQSSCWKHWDITVPNSLFEKKDNERMNPALMGWWGPAKGVPIVVFVMADVSMSNAVPATIKKMQDALQSRMKNIFRALHLIPLKPEGNTLHPPVEVRSLFIVPSSAQPVIHIIPAATAATANSDTSFSFDEPLSLASYLSSSSPKGSASTHLEYSDRLLKQFVNAWIKTAIGRHPLHNNFNNRKSDTPKVAPLPTGLQLVSAMVPLMSFIFHQQITEDGVEFKKVISAQFPSTKGMIQQIEVILRKKIRDNIEIERVFSKSHSMDVMQKCNEAYLQDSPPFYTEKYHTWKVSKMVVYTRLVTGSHKLAPPPQKNNVMRMYRSLARGPCMEEYAARLERECDNIWKGGRQSCEHVSLTGRACRLKMGHEKEVISAKQLRDERAVIVDPAKHNSGYNFFHACDCGKTQRVREDPFDIEDANVKFYNKFSCCLGVGRAALDIKKSTFGEEQDLVLDYDEIPASSNAALLYLGSSNMYKNNVGLDKVEGFMNNTNFLIPWSMTTMHELKLRQQEAAHAVTVSHSDATPSPSAKATHDAFLRSNATSHPQPTSTRETEWPVLGKATSMPKTSNVAAPVVVASLEAFPALGSNPTTTPSTAQIATPSSNTSSTATTPQTPPTRQLFDTRRRNKHRSRDRIQGLIRGYVGAEYECPHGHRFLSCGEGRICKLGHAGHPKEHGNYFVHQDLPLYVVCPCTFANNASNSTGNAGGNTANAHVNGNSSASHANHNMEITAQLQRLYIVTPEEAITITMEPKIKIQIPGTDKHITVNLDIDCLSFGPGGLYVLRLPFIYSDANGSPIPVEADVQKRLKSAILQRDCIKFHYKETEKWIVP</sequence>
<feature type="compositionally biased region" description="Low complexity" evidence="4">
    <location>
        <begin position="756"/>
        <end position="768"/>
    </location>
</feature>
<evidence type="ECO:0000313" key="5">
    <source>
        <dbReference type="EMBL" id="OAD02905.1"/>
    </source>
</evidence>
<keyword evidence="2" id="KW-0866">Nonsense-mediated mRNA decay</keyword>
<evidence type="ECO:0000256" key="1">
    <source>
        <dbReference type="ARBA" id="ARBA00006443"/>
    </source>
</evidence>
<dbReference type="VEuPathDB" id="FungiDB:MUCCIDRAFT_162506"/>